<keyword evidence="1" id="KW-1133">Transmembrane helix</keyword>
<proteinExistence type="predicted"/>
<dbReference type="AlphaFoldDB" id="I7ZHP7"/>
<protein>
    <recommendedName>
        <fullName evidence="4">Glutathione-regulated potassium-efflux system protein</fullName>
    </recommendedName>
</protein>
<evidence type="ECO:0000256" key="1">
    <source>
        <dbReference type="SAM" id="Phobius"/>
    </source>
</evidence>
<feature type="transmembrane region" description="Helical" evidence="1">
    <location>
        <begin position="6"/>
        <end position="23"/>
    </location>
</feature>
<organism evidence="2 3">
    <name type="scientific">Hydrocarboniphaga effusa AP103</name>
    <dbReference type="NCBI Taxonomy" id="1172194"/>
    <lineage>
        <taxon>Bacteria</taxon>
        <taxon>Pseudomonadati</taxon>
        <taxon>Pseudomonadota</taxon>
        <taxon>Gammaproteobacteria</taxon>
        <taxon>Nevskiales</taxon>
        <taxon>Nevskiaceae</taxon>
        <taxon>Hydrocarboniphaga</taxon>
    </lineage>
</organism>
<dbReference type="EMBL" id="AKGD01000001">
    <property type="protein sequence ID" value="EIT71424.1"/>
    <property type="molecule type" value="Genomic_DNA"/>
</dbReference>
<dbReference type="STRING" id="1172194.WQQ_15610"/>
<keyword evidence="1" id="KW-0472">Membrane</keyword>
<sequence>MKSLNALALSIALLVAFWVWLSVGQPQLNLNPWIGFVAWAAFFAAGGGNGGYVNASIAGLAGVGLTALTLFGVGALGGSLIWLIALVAVLAFVLVAMAAVPSLAYTPAAFLGAASFFGSGGKVDISVAFVALSWLCGVSLGYASAWLGAKLTRAEAVAA</sequence>
<feature type="transmembrane region" description="Helical" evidence="1">
    <location>
        <begin position="80"/>
        <end position="105"/>
    </location>
</feature>
<feature type="transmembrane region" description="Helical" evidence="1">
    <location>
        <begin position="30"/>
        <end position="46"/>
    </location>
</feature>
<accession>I7ZHP7</accession>
<gene>
    <name evidence="2" type="ORF">WQQ_15610</name>
</gene>
<feature type="transmembrane region" description="Helical" evidence="1">
    <location>
        <begin position="125"/>
        <end position="143"/>
    </location>
</feature>
<dbReference type="Proteomes" id="UP000003704">
    <property type="component" value="Unassembled WGS sequence"/>
</dbReference>
<reference evidence="2 3" key="1">
    <citation type="journal article" date="2012" name="J. Bacteriol.">
        <title>Genome Sequence of n-Alkane-Degrading Hydrocarboniphaga effusa Strain AP103T (ATCC BAA-332T).</title>
        <authorList>
            <person name="Chang H.K."/>
            <person name="Zylstra G.J."/>
            <person name="Chae J.C."/>
        </authorList>
    </citation>
    <scope>NUCLEOTIDE SEQUENCE [LARGE SCALE GENOMIC DNA]</scope>
    <source>
        <strain evidence="2 3">AP103</strain>
    </source>
</reference>
<keyword evidence="3" id="KW-1185">Reference proteome</keyword>
<feature type="transmembrane region" description="Helical" evidence="1">
    <location>
        <begin position="52"/>
        <end position="73"/>
    </location>
</feature>
<evidence type="ECO:0008006" key="4">
    <source>
        <dbReference type="Google" id="ProtNLM"/>
    </source>
</evidence>
<name>I7ZHP7_9GAMM</name>
<dbReference type="RefSeq" id="WP_007184510.1">
    <property type="nucleotide sequence ID" value="NZ_AKGD01000001.1"/>
</dbReference>
<comment type="caution">
    <text evidence="2">The sequence shown here is derived from an EMBL/GenBank/DDBJ whole genome shotgun (WGS) entry which is preliminary data.</text>
</comment>
<dbReference type="InterPro" id="IPR009476">
    <property type="entry name" value="DUF1097"/>
</dbReference>
<dbReference type="PATRIC" id="fig|1172194.4.peg.1504"/>
<dbReference type="Pfam" id="PF06496">
    <property type="entry name" value="DUF1097"/>
    <property type="match status" value="1"/>
</dbReference>
<evidence type="ECO:0000313" key="3">
    <source>
        <dbReference type="Proteomes" id="UP000003704"/>
    </source>
</evidence>
<evidence type="ECO:0000313" key="2">
    <source>
        <dbReference type="EMBL" id="EIT71424.1"/>
    </source>
</evidence>
<keyword evidence="1" id="KW-0812">Transmembrane</keyword>